<dbReference type="EC" id="2.1.1.221" evidence="1"/>
<evidence type="ECO:0000313" key="9">
    <source>
        <dbReference type="EMBL" id="CAF1314326.1"/>
    </source>
</evidence>
<keyword evidence="12" id="KW-1185">Reference proteome</keyword>
<accession>A0A814LMT9</accession>
<dbReference type="Proteomes" id="UP000663829">
    <property type="component" value="Unassembled WGS sequence"/>
</dbReference>
<dbReference type="EMBL" id="CAJNOK010020320">
    <property type="protein sequence ID" value="CAF1314326.1"/>
    <property type="molecule type" value="Genomic_DNA"/>
</dbReference>
<feature type="compositionally biased region" description="Basic and acidic residues" evidence="6">
    <location>
        <begin position="47"/>
        <end position="64"/>
    </location>
</feature>
<evidence type="ECO:0000313" key="11">
    <source>
        <dbReference type="EMBL" id="CAF4122845.1"/>
    </source>
</evidence>
<evidence type="ECO:0000256" key="3">
    <source>
        <dbReference type="ARBA" id="ARBA00022679"/>
    </source>
</evidence>
<protein>
    <recommendedName>
        <fullName evidence="1">tRNA (guanine(9)-N(1))-methyltransferase</fullName>
        <ecNumber evidence="1">2.1.1.221</ecNumber>
    </recommendedName>
</protein>
<feature type="region of interest" description="Disordered" evidence="6">
    <location>
        <begin position="32"/>
        <end position="70"/>
    </location>
</feature>
<keyword evidence="4" id="KW-0949">S-adenosyl-L-methionine</keyword>
<dbReference type="OrthoDB" id="278300at2759"/>
<comment type="caution">
    <text evidence="8">The sequence shown here is derived from an EMBL/GenBank/DDBJ whole genome shotgun (WGS) entry which is preliminary data.</text>
</comment>
<keyword evidence="2" id="KW-0489">Methyltransferase</keyword>
<dbReference type="InterPro" id="IPR028564">
    <property type="entry name" value="MT_TRM10-typ"/>
</dbReference>
<dbReference type="EMBL" id="CAJNOQ010004642">
    <property type="protein sequence ID" value="CAF1067970.1"/>
    <property type="molecule type" value="Genomic_DNA"/>
</dbReference>
<dbReference type="InterPro" id="IPR007356">
    <property type="entry name" value="tRNA_m1G_MeTrfase_euk"/>
</dbReference>
<evidence type="ECO:0000259" key="7">
    <source>
        <dbReference type="PROSITE" id="PS51675"/>
    </source>
</evidence>
<evidence type="ECO:0000256" key="5">
    <source>
        <dbReference type="ARBA" id="ARBA00048434"/>
    </source>
</evidence>
<dbReference type="InterPro" id="IPR038459">
    <property type="entry name" value="MT_TRM10-typ_sf"/>
</dbReference>
<organism evidence="8 12">
    <name type="scientific">Didymodactylos carnosus</name>
    <dbReference type="NCBI Taxonomy" id="1234261"/>
    <lineage>
        <taxon>Eukaryota</taxon>
        <taxon>Metazoa</taxon>
        <taxon>Spiralia</taxon>
        <taxon>Gnathifera</taxon>
        <taxon>Rotifera</taxon>
        <taxon>Eurotatoria</taxon>
        <taxon>Bdelloidea</taxon>
        <taxon>Philodinida</taxon>
        <taxon>Philodinidae</taxon>
        <taxon>Didymodactylos</taxon>
    </lineage>
</organism>
<evidence type="ECO:0000313" key="12">
    <source>
        <dbReference type="Proteomes" id="UP000663829"/>
    </source>
</evidence>
<gene>
    <name evidence="8" type="ORF">GPM918_LOCUS17123</name>
    <name evidence="9" type="ORF">OVA965_LOCUS29131</name>
    <name evidence="10" type="ORF">SRO942_LOCUS17122</name>
    <name evidence="11" type="ORF">TMI583_LOCUS29890</name>
</gene>
<feature type="region of interest" description="Disordered" evidence="6">
    <location>
        <begin position="84"/>
        <end position="115"/>
    </location>
</feature>
<dbReference type="PANTHER" id="PTHR13563">
    <property type="entry name" value="TRNA (GUANINE-9-) METHYLTRANSFERASE"/>
    <property type="match status" value="1"/>
</dbReference>
<dbReference type="Proteomes" id="UP000681722">
    <property type="component" value="Unassembled WGS sequence"/>
</dbReference>
<dbReference type="EMBL" id="CAJOBA010041907">
    <property type="protein sequence ID" value="CAF4122845.1"/>
    <property type="molecule type" value="Genomic_DNA"/>
</dbReference>
<dbReference type="GO" id="GO:0002939">
    <property type="term" value="P:tRNA N1-guanine methylation"/>
    <property type="evidence" value="ECO:0007669"/>
    <property type="project" value="TreeGrafter"/>
</dbReference>
<dbReference type="GO" id="GO:0052905">
    <property type="term" value="F:tRNA (guanosine(9)-N1)-methyltransferase activity"/>
    <property type="evidence" value="ECO:0007669"/>
    <property type="project" value="UniProtKB-EC"/>
</dbReference>
<dbReference type="PANTHER" id="PTHR13563:SF13">
    <property type="entry name" value="TRNA METHYLTRANSFERASE 10 HOMOLOG A"/>
    <property type="match status" value="1"/>
</dbReference>
<dbReference type="PROSITE" id="PS51675">
    <property type="entry name" value="SAM_MT_TRM10"/>
    <property type="match status" value="1"/>
</dbReference>
<evidence type="ECO:0000313" key="8">
    <source>
        <dbReference type="EMBL" id="CAF1067970.1"/>
    </source>
</evidence>
<dbReference type="EMBL" id="CAJOBC010004642">
    <property type="protein sequence ID" value="CAF3835416.1"/>
    <property type="molecule type" value="Genomic_DNA"/>
</dbReference>
<dbReference type="Proteomes" id="UP000677228">
    <property type="component" value="Unassembled WGS sequence"/>
</dbReference>
<evidence type="ECO:0000256" key="6">
    <source>
        <dbReference type="SAM" id="MobiDB-lite"/>
    </source>
</evidence>
<comment type="catalytic activity">
    <reaction evidence="5">
        <text>guanosine(9) in tRNA + S-adenosyl-L-methionine = N(1)-methylguanosine(9) in tRNA + S-adenosyl-L-homocysteine + H(+)</text>
        <dbReference type="Rhea" id="RHEA:43156"/>
        <dbReference type="Rhea" id="RHEA-COMP:10367"/>
        <dbReference type="Rhea" id="RHEA-COMP:10368"/>
        <dbReference type="ChEBI" id="CHEBI:15378"/>
        <dbReference type="ChEBI" id="CHEBI:57856"/>
        <dbReference type="ChEBI" id="CHEBI:59789"/>
        <dbReference type="ChEBI" id="CHEBI:73542"/>
        <dbReference type="ChEBI" id="CHEBI:74269"/>
        <dbReference type="EC" id="2.1.1.221"/>
    </reaction>
</comment>
<feature type="domain" description="SAM-dependent MTase TRM10-type" evidence="7">
    <location>
        <begin position="116"/>
        <end position="309"/>
    </location>
</feature>
<evidence type="ECO:0000313" key="10">
    <source>
        <dbReference type="EMBL" id="CAF3835416.1"/>
    </source>
</evidence>
<dbReference type="GO" id="GO:0000049">
    <property type="term" value="F:tRNA binding"/>
    <property type="evidence" value="ECO:0007669"/>
    <property type="project" value="TreeGrafter"/>
</dbReference>
<dbReference type="Proteomes" id="UP000682733">
    <property type="component" value="Unassembled WGS sequence"/>
</dbReference>
<feature type="compositionally biased region" description="Basic residues" evidence="6">
    <location>
        <begin position="93"/>
        <end position="103"/>
    </location>
</feature>
<proteinExistence type="predicted"/>
<keyword evidence="3" id="KW-0808">Transferase</keyword>
<reference evidence="8" key="1">
    <citation type="submission" date="2021-02" db="EMBL/GenBank/DDBJ databases">
        <authorList>
            <person name="Nowell W R."/>
        </authorList>
    </citation>
    <scope>NUCLEOTIDE SEQUENCE</scope>
</reference>
<dbReference type="GO" id="GO:0005654">
    <property type="term" value="C:nucleoplasm"/>
    <property type="evidence" value="ECO:0007669"/>
    <property type="project" value="TreeGrafter"/>
</dbReference>
<name>A0A814LMT9_9BILA</name>
<dbReference type="CDD" id="cd18101">
    <property type="entry name" value="Trm10euk_A"/>
    <property type="match status" value="1"/>
</dbReference>
<evidence type="ECO:0000256" key="1">
    <source>
        <dbReference type="ARBA" id="ARBA00012797"/>
    </source>
</evidence>
<dbReference type="FunFam" id="3.40.1280.30:FF:000001">
    <property type="entry name" value="tRNA methyltransferase 10 homolog A"/>
    <property type="match status" value="1"/>
</dbReference>
<evidence type="ECO:0000256" key="2">
    <source>
        <dbReference type="ARBA" id="ARBA00022603"/>
    </source>
</evidence>
<sequence length="363" mass="42915">MQRFFFSGEDENDVFCLKHVLDFQKSMSENEIKQPVDTVDSSANSDSLKHEGDNDVQEKNEKPISKNQLRRLRRRQLILEKRKEKREVEREKLKQRKREKRKREQQQPDEVVLPPNRKKLRSNLMSKSTCKIRLAIDCQFDNLMSERDISSLHKQISYCYAANRRQSQPCQFYLTNVNGQLEEKLRSNSAHNWDLNIETKTLDELFPHDEIVYLTSESDNVMTNEQLNSSYVYVIGGLVDHNSRKGLCYQIANDKKWKHVRLPIDEYLKMNTRKVLTCNHVFEILLNYIEMKNWKQALQKFIPKRKQVLNETTENKQENELDQASVSQTLVLDKNGLIERVDDCAGIHKRRLETDEPQTTNNV</sequence>
<evidence type="ECO:0000256" key="4">
    <source>
        <dbReference type="ARBA" id="ARBA00022691"/>
    </source>
</evidence>
<dbReference type="AlphaFoldDB" id="A0A814LMT9"/>
<dbReference type="Gene3D" id="3.40.1280.30">
    <property type="match status" value="1"/>
</dbReference>